<evidence type="ECO:0000313" key="2">
    <source>
        <dbReference type="Proteomes" id="UP000887013"/>
    </source>
</evidence>
<feature type="non-terminal residue" evidence="1">
    <location>
        <position position="1"/>
    </location>
</feature>
<evidence type="ECO:0000313" key="1">
    <source>
        <dbReference type="EMBL" id="GFT25086.1"/>
    </source>
</evidence>
<protein>
    <submittedName>
        <fullName evidence="1">Uncharacterized protein</fullName>
    </submittedName>
</protein>
<gene>
    <name evidence="1" type="primary">AVEN_100354_1</name>
    <name evidence="1" type="ORF">NPIL_609431</name>
</gene>
<proteinExistence type="predicted"/>
<sequence length="181" mass="20136">FKGSTFVLDVVAVLSNQATEDAAHGTIVVNITEDNFSLPNCSLREELCFSSPEIIYQVPEIVPEGSVLGNLKPLPYSKLCPQVEVKYRLPVDVAVFEGLIPNAVKTITLLITEPRVGGSFSDRLPKTSIKKTRRVSLGSKDWKLEWELRYPLSLRSNNLVRLVAINNPLENGEHLSHELLN</sequence>
<reference evidence="1" key="1">
    <citation type="submission" date="2020-08" db="EMBL/GenBank/DDBJ databases">
        <title>Multicomponent nature underlies the extraordinary mechanical properties of spider dragline silk.</title>
        <authorList>
            <person name="Kono N."/>
            <person name="Nakamura H."/>
            <person name="Mori M."/>
            <person name="Yoshida Y."/>
            <person name="Ohtoshi R."/>
            <person name="Malay A.D."/>
            <person name="Moran D.A.P."/>
            <person name="Tomita M."/>
            <person name="Numata K."/>
            <person name="Arakawa K."/>
        </authorList>
    </citation>
    <scope>NUCLEOTIDE SEQUENCE</scope>
</reference>
<dbReference type="Proteomes" id="UP000887013">
    <property type="component" value="Unassembled WGS sequence"/>
</dbReference>
<organism evidence="1 2">
    <name type="scientific">Nephila pilipes</name>
    <name type="common">Giant wood spider</name>
    <name type="synonym">Nephila maculata</name>
    <dbReference type="NCBI Taxonomy" id="299642"/>
    <lineage>
        <taxon>Eukaryota</taxon>
        <taxon>Metazoa</taxon>
        <taxon>Ecdysozoa</taxon>
        <taxon>Arthropoda</taxon>
        <taxon>Chelicerata</taxon>
        <taxon>Arachnida</taxon>
        <taxon>Araneae</taxon>
        <taxon>Araneomorphae</taxon>
        <taxon>Entelegynae</taxon>
        <taxon>Araneoidea</taxon>
        <taxon>Nephilidae</taxon>
        <taxon>Nephila</taxon>
    </lineage>
</organism>
<dbReference type="AlphaFoldDB" id="A0A8X6TJP7"/>
<keyword evidence="2" id="KW-1185">Reference proteome</keyword>
<comment type="caution">
    <text evidence="1">The sequence shown here is derived from an EMBL/GenBank/DDBJ whole genome shotgun (WGS) entry which is preliminary data.</text>
</comment>
<accession>A0A8X6TJP7</accession>
<name>A0A8X6TJP7_NEPPI</name>
<dbReference type="OrthoDB" id="6437364at2759"/>
<dbReference type="EMBL" id="BMAW01060218">
    <property type="protein sequence ID" value="GFT25086.1"/>
    <property type="molecule type" value="Genomic_DNA"/>
</dbReference>